<comment type="similarity">
    <text evidence="2 12">Belongs to the cytochrome P450 family.</text>
</comment>
<evidence type="ECO:0000256" key="2">
    <source>
        <dbReference type="ARBA" id="ARBA00010617"/>
    </source>
</evidence>
<comment type="cofactor">
    <cofactor evidence="11">
        <name>heme</name>
        <dbReference type="ChEBI" id="CHEBI:30413"/>
    </cofactor>
</comment>
<protein>
    <submittedName>
        <fullName evidence="13">Cytochrome p450 734a1-like protein</fullName>
    </submittedName>
</protein>
<evidence type="ECO:0000313" key="14">
    <source>
        <dbReference type="Proteomes" id="UP000236291"/>
    </source>
</evidence>
<name>A0A2K3L3B5_TRIPR</name>
<reference evidence="13 14" key="2">
    <citation type="journal article" date="2017" name="Front. Plant Sci.">
        <title>Gene Classification and Mining of Molecular Markers Useful in Red Clover (Trifolium pratense) Breeding.</title>
        <authorList>
            <person name="Istvanek J."/>
            <person name="Dluhosova J."/>
            <person name="Dluhos P."/>
            <person name="Patkova L."/>
            <person name="Nedelnik J."/>
            <person name="Repkova J."/>
        </authorList>
    </citation>
    <scope>NUCLEOTIDE SEQUENCE [LARGE SCALE GENOMIC DNA]</scope>
    <source>
        <strain evidence="14">cv. Tatra</strain>
        <tissue evidence="13">Young leaves</tissue>
    </source>
</reference>
<evidence type="ECO:0000256" key="10">
    <source>
        <dbReference type="ARBA" id="ARBA00023136"/>
    </source>
</evidence>
<dbReference type="GO" id="GO:0016705">
    <property type="term" value="F:oxidoreductase activity, acting on paired donors, with incorporation or reduction of molecular oxygen"/>
    <property type="evidence" value="ECO:0007669"/>
    <property type="project" value="InterPro"/>
</dbReference>
<evidence type="ECO:0000256" key="6">
    <source>
        <dbReference type="ARBA" id="ARBA00022989"/>
    </source>
</evidence>
<evidence type="ECO:0000256" key="4">
    <source>
        <dbReference type="ARBA" id="ARBA00022692"/>
    </source>
</evidence>
<keyword evidence="9 12" id="KW-0503">Monooxygenase</keyword>
<evidence type="ECO:0000256" key="12">
    <source>
        <dbReference type="RuleBase" id="RU000461"/>
    </source>
</evidence>
<comment type="caution">
    <text evidence="13">The sequence shown here is derived from an EMBL/GenBank/DDBJ whole genome shotgun (WGS) entry which is preliminary data.</text>
</comment>
<dbReference type="InterPro" id="IPR001128">
    <property type="entry name" value="Cyt_P450"/>
</dbReference>
<dbReference type="InterPro" id="IPR017972">
    <property type="entry name" value="Cyt_P450_CS"/>
</dbReference>
<dbReference type="PRINTS" id="PR00463">
    <property type="entry name" value="EP450I"/>
</dbReference>
<reference evidence="13 14" key="1">
    <citation type="journal article" date="2014" name="Am. J. Bot.">
        <title>Genome assembly and annotation for red clover (Trifolium pratense; Fabaceae).</title>
        <authorList>
            <person name="Istvanek J."/>
            <person name="Jaros M."/>
            <person name="Krenek A."/>
            <person name="Repkova J."/>
        </authorList>
    </citation>
    <scope>NUCLEOTIDE SEQUENCE [LARGE SCALE GENOMIC DNA]</scope>
    <source>
        <strain evidence="14">cv. Tatra</strain>
        <tissue evidence="13">Young leaves</tissue>
    </source>
</reference>
<dbReference type="AlphaFoldDB" id="A0A2K3L3B5"/>
<evidence type="ECO:0000256" key="9">
    <source>
        <dbReference type="ARBA" id="ARBA00023033"/>
    </source>
</evidence>
<keyword evidence="10" id="KW-0472">Membrane</keyword>
<dbReference type="PANTHER" id="PTHR24282:SF26">
    <property type="entry name" value="CYTOCHROME P450"/>
    <property type="match status" value="1"/>
</dbReference>
<keyword evidence="8 11" id="KW-0408">Iron</keyword>
<comment type="subcellular location">
    <subcellularLocation>
        <location evidence="1">Membrane</location>
        <topology evidence="1">Single-pass membrane protein</topology>
    </subcellularLocation>
</comment>
<keyword evidence="3 11" id="KW-0349">Heme</keyword>
<keyword evidence="5 11" id="KW-0479">Metal-binding</keyword>
<sequence length="226" mass="25073">MILDGANNCEGSDGLLPNSVARDRFIIDNCKNIFFAGHETTAITASWCLMLLATYQDWQDRARAEVLEVCRNGIPDASMLRSMKTLTMVIQETLRLYPPSAFVVRTALQNINMKGIEVPKGMNIQIPISILQHDIDLWGPDAHKFNPERFANGVLGACKIPQAYMPFGIGARVCAGQHLAMIELKVILSLILSKFRFSLSSSYCHSPAFRLVIVPGHGVVLKMTRI</sequence>
<evidence type="ECO:0000256" key="5">
    <source>
        <dbReference type="ARBA" id="ARBA00022723"/>
    </source>
</evidence>
<keyword evidence="6" id="KW-1133">Transmembrane helix</keyword>
<dbReference type="GO" id="GO:0005506">
    <property type="term" value="F:iron ion binding"/>
    <property type="evidence" value="ECO:0007669"/>
    <property type="project" value="InterPro"/>
</dbReference>
<evidence type="ECO:0000256" key="8">
    <source>
        <dbReference type="ARBA" id="ARBA00023004"/>
    </source>
</evidence>
<evidence type="ECO:0000313" key="13">
    <source>
        <dbReference type="EMBL" id="PNX73006.1"/>
    </source>
</evidence>
<evidence type="ECO:0000256" key="7">
    <source>
        <dbReference type="ARBA" id="ARBA00023002"/>
    </source>
</evidence>
<proteinExistence type="inferred from homology"/>
<dbReference type="GO" id="GO:0020037">
    <property type="term" value="F:heme binding"/>
    <property type="evidence" value="ECO:0007669"/>
    <property type="project" value="InterPro"/>
</dbReference>
<evidence type="ECO:0000256" key="11">
    <source>
        <dbReference type="PIRSR" id="PIRSR602401-1"/>
    </source>
</evidence>
<organism evidence="13 14">
    <name type="scientific">Trifolium pratense</name>
    <name type="common">Red clover</name>
    <dbReference type="NCBI Taxonomy" id="57577"/>
    <lineage>
        <taxon>Eukaryota</taxon>
        <taxon>Viridiplantae</taxon>
        <taxon>Streptophyta</taxon>
        <taxon>Embryophyta</taxon>
        <taxon>Tracheophyta</taxon>
        <taxon>Spermatophyta</taxon>
        <taxon>Magnoliopsida</taxon>
        <taxon>eudicotyledons</taxon>
        <taxon>Gunneridae</taxon>
        <taxon>Pentapetalae</taxon>
        <taxon>rosids</taxon>
        <taxon>fabids</taxon>
        <taxon>Fabales</taxon>
        <taxon>Fabaceae</taxon>
        <taxon>Papilionoideae</taxon>
        <taxon>50 kb inversion clade</taxon>
        <taxon>NPAAA clade</taxon>
        <taxon>Hologalegina</taxon>
        <taxon>IRL clade</taxon>
        <taxon>Trifolieae</taxon>
        <taxon>Trifolium</taxon>
    </lineage>
</organism>
<gene>
    <name evidence="13" type="ORF">L195_g028904</name>
</gene>
<evidence type="ECO:0000256" key="3">
    <source>
        <dbReference type="ARBA" id="ARBA00022617"/>
    </source>
</evidence>
<dbReference type="InterPro" id="IPR036396">
    <property type="entry name" value="Cyt_P450_sf"/>
</dbReference>
<dbReference type="STRING" id="57577.A0A2K3L3B5"/>
<feature type="binding site" description="axial binding residue" evidence="11">
    <location>
        <position position="174"/>
    </location>
    <ligand>
        <name>heme</name>
        <dbReference type="ChEBI" id="CHEBI:30413"/>
    </ligand>
    <ligandPart>
        <name>Fe</name>
        <dbReference type="ChEBI" id="CHEBI:18248"/>
    </ligandPart>
</feature>
<keyword evidence="7 12" id="KW-0560">Oxidoreductase</keyword>
<dbReference type="ExpressionAtlas" id="A0A2K3L3B5">
    <property type="expression patterns" value="baseline"/>
</dbReference>
<dbReference type="SUPFAM" id="SSF48264">
    <property type="entry name" value="Cytochrome P450"/>
    <property type="match status" value="1"/>
</dbReference>
<dbReference type="Gene3D" id="1.10.630.10">
    <property type="entry name" value="Cytochrome P450"/>
    <property type="match status" value="1"/>
</dbReference>
<dbReference type="PANTHER" id="PTHR24282">
    <property type="entry name" value="CYTOCHROME P450 FAMILY MEMBER"/>
    <property type="match status" value="1"/>
</dbReference>
<dbReference type="InterPro" id="IPR002401">
    <property type="entry name" value="Cyt_P450_E_grp-I"/>
</dbReference>
<dbReference type="InterPro" id="IPR050665">
    <property type="entry name" value="Cytochrome_P450_Monooxygen"/>
</dbReference>
<dbReference type="Pfam" id="PF00067">
    <property type="entry name" value="p450"/>
    <property type="match status" value="1"/>
</dbReference>
<dbReference type="PRINTS" id="PR00385">
    <property type="entry name" value="P450"/>
</dbReference>
<evidence type="ECO:0000256" key="1">
    <source>
        <dbReference type="ARBA" id="ARBA00004167"/>
    </source>
</evidence>
<dbReference type="PROSITE" id="PS00086">
    <property type="entry name" value="CYTOCHROME_P450"/>
    <property type="match status" value="1"/>
</dbReference>
<dbReference type="GO" id="GO:0016020">
    <property type="term" value="C:membrane"/>
    <property type="evidence" value="ECO:0007669"/>
    <property type="project" value="UniProtKB-SubCell"/>
</dbReference>
<keyword evidence="4" id="KW-0812">Transmembrane</keyword>
<dbReference type="EMBL" id="ASHM01025396">
    <property type="protein sequence ID" value="PNX73006.1"/>
    <property type="molecule type" value="Genomic_DNA"/>
</dbReference>
<accession>A0A2K3L3B5</accession>
<dbReference type="Proteomes" id="UP000236291">
    <property type="component" value="Unassembled WGS sequence"/>
</dbReference>
<dbReference type="GO" id="GO:0004497">
    <property type="term" value="F:monooxygenase activity"/>
    <property type="evidence" value="ECO:0007669"/>
    <property type="project" value="UniProtKB-KW"/>
</dbReference>